<evidence type="ECO:0000313" key="4">
    <source>
        <dbReference type="Proteomes" id="UP000026961"/>
    </source>
</evidence>
<feature type="compositionally biased region" description="Acidic residues" evidence="2">
    <location>
        <begin position="14"/>
        <end position="26"/>
    </location>
</feature>
<accession>A0A0E0BAU9</accession>
<feature type="region of interest" description="Disordered" evidence="2">
    <location>
        <begin position="1"/>
        <end position="102"/>
    </location>
</feature>
<dbReference type="HOGENOM" id="CLU_026612_1_1_1"/>
<protein>
    <submittedName>
        <fullName evidence="3">Uncharacterized protein</fullName>
    </submittedName>
</protein>
<feature type="compositionally biased region" description="Basic and acidic residues" evidence="2">
    <location>
        <begin position="1"/>
        <end position="13"/>
    </location>
</feature>
<dbReference type="eggNOG" id="ENOG502R60N">
    <property type="taxonomic scope" value="Eukaryota"/>
</dbReference>
<dbReference type="Gramene" id="OGLUM10G10760.1">
    <property type="protein sequence ID" value="OGLUM10G10760.1"/>
    <property type="gene ID" value="OGLUM10G10760"/>
</dbReference>
<dbReference type="STRING" id="40148.A0A0E0BAU9"/>
<keyword evidence="1" id="KW-0175">Coiled coil</keyword>
<feature type="coiled-coil region" evidence="1">
    <location>
        <begin position="405"/>
        <end position="464"/>
    </location>
</feature>
<dbReference type="EnsemblPlants" id="OGLUM10G10760.1">
    <property type="protein sequence ID" value="OGLUM10G10760.1"/>
    <property type="gene ID" value="OGLUM10G10760"/>
</dbReference>
<dbReference type="Proteomes" id="UP000026961">
    <property type="component" value="Chromosome 10"/>
</dbReference>
<dbReference type="PANTHER" id="PTHR33063">
    <property type="entry name" value="OS02G0583500 PROTEIN"/>
    <property type="match status" value="1"/>
</dbReference>
<reference evidence="3" key="2">
    <citation type="submission" date="2018-05" db="EMBL/GenBank/DDBJ databases">
        <title>OgluRS3 (Oryza glumaepatula Reference Sequence Version 3).</title>
        <authorList>
            <person name="Zhang J."/>
            <person name="Kudrna D."/>
            <person name="Lee S."/>
            <person name="Talag J."/>
            <person name="Welchert J."/>
            <person name="Wing R.A."/>
        </authorList>
    </citation>
    <scope>NUCLEOTIDE SEQUENCE [LARGE SCALE GENOMIC DNA]</scope>
</reference>
<sequence length="496" mass="55650">MSMERYERTRDQDSGSEYDPLQDDTAGDISDGTATGSKRKGCSKTNNASDAPCGVKFRPRKRVYADQPPTRCTRSKKSTAQPDASLPASDNIPVPPPPPTIETVVNFAEHTQPAAEDNGGDAIAQSNGHIHMANEDDGDDANPQSDGHGHSHMVNEDGFHQHEDNTTMDDGDYQMTHEGAEGPWNRGPNMGRGLQRINRARRGKLPIIIPEGHIRPLTPIIAAKFATECNIAVRGHVPMFKHWKDYKSRPAAKFNINTDDPTVHNGCIEMMKSAIRQQRHRLKEDYFDPFPLHLVTKTSPVKSTSDEDWLKLVESWKTPKKMEACQKNKENRAQVKFPATTGSCSYPVFVENLNQMEQQLAAPPEEGEEPKSATEVVADVLDDSTKKNMFLQNVGIQTARPRSSVQNVQAQLEVEKMANVELRAKVDDLERKAYETEQARLRDMEEMQKKQADLEAKLELMLGQHRPLEDGMNWWDYIQNFHHQPGADVLMQDAPG</sequence>
<dbReference type="PANTHER" id="PTHR33063:SF13">
    <property type="entry name" value="OS02G0583500 PROTEIN"/>
    <property type="match status" value="1"/>
</dbReference>
<keyword evidence="4" id="KW-1185">Reference proteome</keyword>
<organism evidence="3">
    <name type="scientific">Oryza glumipatula</name>
    <dbReference type="NCBI Taxonomy" id="40148"/>
    <lineage>
        <taxon>Eukaryota</taxon>
        <taxon>Viridiplantae</taxon>
        <taxon>Streptophyta</taxon>
        <taxon>Embryophyta</taxon>
        <taxon>Tracheophyta</taxon>
        <taxon>Spermatophyta</taxon>
        <taxon>Magnoliopsida</taxon>
        <taxon>Liliopsida</taxon>
        <taxon>Poales</taxon>
        <taxon>Poaceae</taxon>
        <taxon>BOP clade</taxon>
        <taxon>Oryzoideae</taxon>
        <taxon>Oryzeae</taxon>
        <taxon>Oryzinae</taxon>
        <taxon>Oryza</taxon>
    </lineage>
</organism>
<name>A0A0E0BAU9_9ORYZ</name>
<evidence type="ECO:0000256" key="1">
    <source>
        <dbReference type="SAM" id="Coils"/>
    </source>
</evidence>
<proteinExistence type="predicted"/>
<reference evidence="3" key="1">
    <citation type="submission" date="2015-04" db="UniProtKB">
        <authorList>
            <consortium name="EnsemblPlants"/>
        </authorList>
    </citation>
    <scope>IDENTIFICATION</scope>
</reference>
<evidence type="ECO:0000313" key="3">
    <source>
        <dbReference type="EnsemblPlants" id="OGLUM10G10760.1"/>
    </source>
</evidence>
<evidence type="ECO:0000256" key="2">
    <source>
        <dbReference type="SAM" id="MobiDB-lite"/>
    </source>
</evidence>
<dbReference type="AlphaFoldDB" id="A0A0E0BAU9"/>
<feature type="compositionally biased region" description="Basic and acidic residues" evidence="2">
    <location>
        <begin position="147"/>
        <end position="165"/>
    </location>
</feature>
<feature type="region of interest" description="Disordered" evidence="2">
    <location>
        <begin position="131"/>
        <end position="167"/>
    </location>
</feature>